<keyword evidence="2" id="KW-1185">Reference proteome</keyword>
<proteinExistence type="predicted"/>
<name>A0ABV5S196_9ACTN</name>
<gene>
    <name evidence="1" type="ORF">ACFFSA_20425</name>
</gene>
<evidence type="ECO:0000313" key="2">
    <source>
        <dbReference type="Proteomes" id="UP001589532"/>
    </source>
</evidence>
<dbReference type="EMBL" id="JBHMBW010000016">
    <property type="protein sequence ID" value="MFB9625459.1"/>
    <property type="molecule type" value="Genomic_DNA"/>
</dbReference>
<reference evidence="1 2" key="1">
    <citation type="submission" date="2024-09" db="EMBL/GenBank/DDBJ databases">
        <authorList>
            <person name="Sun Q."/>
            <person name="Mori K."/>
        </authorList>
    </citation>
    <scope>NUCLEOTIDE SEQUENCE [LARGE SCALE GENOMIC DNA]</scope>
    <source>
        <strain evidence="1 2">JCM 3143</strain>
    </source>
</reference>
<evidence type="ECO:0000313" key="1">
    <source>
        <dbReference type="EMBL" id="MFB9625459.1"/>
    </source>
</evidence>
<evidence type="ECO:0008006" key="3">
    <source>
        <dbReference type="Google" id="ProtNLM"/>
    </source>
</evidence>
<organism evidence="1 2">
    <name type="scientific">Nonomuraea helvata</name>
    <dbReference type="NCBI Taxonomy" id="37484"/>
    <lineage>
        <taxon>Bacteria</taxon>
        <taxon>Bacillati</taxon>
        <taxon>Actinomycetota</taxon>
        <taxon>Actinomycetes</taxon>
        <taxon>Streptosporangiales</taxon>
        <taxon>Streptosporangiaceae</taxon>
        <taxon>Nonomuraea</taxon>
    </lineage>
</organism>
<sequence length="74" mass="8033">MFGVGLVLGQAVTAVQVSAFAAVGPEVMGRAMTLFQSVRMLGGGLGVGRARWRPRTRGTAPPCWWRRRSCWARS</sequence>
<dbReference type="Proteomes" id="UP001589532">
    <property type="component" value="Unassembled WGS sequence"/>
</dbReference>
<dbReference type="RefSeq" id="WP_344987960.1">
    <property type="nucleotide sequence ID" value="NZ_BAAAXV010000002.1"/>
</dbReference>
<accession>A0ABV5S196</accession>
<protein>
    <recommendedName>
        <fullName evidence="3">Major facilitator superfamily (MFS) profile domain-containing protein</fullName>
    </recommendedName>
</protein>
<comment type="caution">
    <text evidence="1">The sequence shown here is derived from an EMBL/GenBank/DDBJ whole genome shotgun (WGS) entry which is preliminary data.</text>
</comment>